<dbReference type="HAMAP" id="MF_00847">
    <property type="entry name" value="EttA"/>
    <property type="match status" value="1"/>
</dbReference>
<gene>
    <name evidence="14" type="ORF">EHUX00137_LOCUS42372</name>
</gene>
<protein>
    <recommendedName>
        <fullName evidence="13">ABC transporter domain-containing protein</fullName>
    </recommendedName>
</protein>
<keyword evidence="9" id="KW-0810">Translation regulation</keyword>
<dbReference type="CDD" id="cd03221">
    <property type="entry name" value="ABCF_EF-3"/>
    <property type="match status" value="2"/>
</dbReference>
<keyword evidence="2" id="KW-0963">Cytoplasm</keyword>
<proteinExistence type="inferred from homology"/>
<evidence type="ECO:0000256" key="6">
    <source>
        <dbReference type="ARBA" id="ARBA00022741"/>
    </source>
</evidence>
<dbReference type="PANTHER" id="PTHR43858:SF1">
    <property type="entry name" value="ABC TRANSPORTER-RELATED PROTEIN"/>
    <property type="match status" value="1"/>
</dbReference>
<keyword evidence="4" id="KW-0699">rRNA-binding</keyword>
<evidence type="ECO:0000256" key="11">
    <source>
        <dbReference type="ARBA" id="ARBA00022917"/>
    </source>
</evidence>
<sequence length="661" mass="71599">MLLSAACAAFVVPSLGGGARLAAHASPPLSGQQPAPAFGEQPSSRDQAHPPWAVAPPHRMSSQRSGLITMKGKKGGKPKGDNKFKAGGKKQQGQQEKKSVKDSRMAEQTKSFIYTILKLTKALPDGSRTLIKNINLCFFPGAKIGLVGLNGAGKSTLMKIMAGVDTEYDGECTPAPWASVGYLAQEPELDGATVQESIDAGVAQGRATLQQFEQLSAKVCEPLSDEEMEEALSELGRVQETIEAQDLWELDRTVERAMQQLRCPPPEADVTTLSGGERRRVALARLLLEGHDLLLLDEPTNHLDAQSVAWLQSYLEGFKGTVVAITHDRYFLEKSCGWILELERGEGKPFEGNYAEWLEQKAEAMRQERKADSRLQKTLQSELEWVRSSAKARQTKSKARLARYEEMLDAPQKEELSHSASIYIPPGPRLGKQVVEAKGVRKGFGERTLIDGLTFSLPPGGIVGVVGPNGAGKTTLVRMLTGEQAPDEGELVVGESVKMICVDQSRESLQGDNSVFEELSAGLDTITLGTQEVSSRAYCSWFGFTGQAQQKPLSKLSGGERNRVQLAKVLKSGGNVLLLDEPTNDLDVDTLRSLEEAIGAFAGSAVIVSHDRWFLDRVCDHTLAFDAAGGADFFEGSISDYDAWRARRHDSGEDCATSAAG</sequence>
<dbReference type="InterPro" id="IPR022374">
    <property type="entry name" value="EttA"/>
</dbReference>
<dbReference type="InterPro" id="IPR003439">
    <property type="entry name" value="ABC_transporter-like_ATP-bd"/>
</dbReference>
<evidence type="ECO:0000259" key="13">
    <source>
        <dbReference type="PROSITE" id="PS50893"/>
    </source>
</evidence>
<dbReference type="SMART" id="SM00382">
    <property type="entry name" value="AAA"/>
    <property type="match status" value="2"/>
</dbReference>
<dbReference type="FunFam" id="3.40.50.300:FF:000011">
    <property type="entry name" value="Putative ABC transporter ATP-binding component"/>
    <property type="match status" value="1"/>
</dbReference>
<keyword evidence="8" id="KW-0067">ATP-binding</keyword>
<evidence type="ECO:0000256" key="5">
    <source>
        <dbReference type="ARBA" id="ARBA00022737"/>
    </source>
</evidence>
<dbReference type="InterPro" id="IPR027417">
    <property type="entry name" value="P-loop_NTPase"/>
</dbReference>
<dbReference type="FunFam" id="3.40.50.300:FF:000183">
    <property type="entry name" value="ABC transporter ATP-binding protein yjjK"/>
    <property type="match status" value="1"/>
</dbReference>
<dbReference type="PROSITE" id="PS50893">
    <property type="entry name" value="ABC_TRANSPORTER_2"/>
    <property type="match status" value="2"/>
</dbReference>
<comment type="similarity">
    <text evidence="1">Belongs to the ABC transporter superfamily. ABCF family. Translational throttle EttA subfamily.</text>
</comment>
<feature type="region of interest" description="Disordered" evidence="12">
    <location>
        <begin position="23"/>
        <end position="104"/>
    </location>
</feature>
<dbReference type="GO" id="GO:0005524">
    <property type="term" value="F:ATP binding"/>
    <property type="evidence" value="ECO:0007669"/>
    <property type="project" value="UniProtKB-KW"/>
</dbReference>
<keyword evidence="11" id="KW-0648">Protein biosynthesis</keyword>
<evidence type="ECO:0000256" key="3">
    <source>
        <dbReference type="ARBA" id="ARBA00022555"/>
    </source>
</evidence>
<accession>A0A7S3TQE4</accession>
<keyword evidence="7" id="KW-0378">Hydrolase</keyword>
<organism evidence="14">
    <name type="scientific">Emiliania huxleyi</name>
    <name type="common">Coccolithophore</name>
    <name type="synonym">Pontosphaera huxleyi</name>
    <dbReference type="NCBI Taxonomy" id="2903"/>
    <lineage>
        <taxon>Eukaryota</taxon>
        <taxon>Haptista</taxon>
        <taxon>Haptophyta</taxon>
        <taxon>Prymnesiophyceae</taxon>
        <taxon>Isochrysidales</taxon>
        <taxon>Noelaerhabdaceae</taxon>
        <taxon>Emiliania</taxon>
    </lineage>
</organism>
<dbReference type="SUPFAM" id="SSF52540">
    <property type="entry name" value="P-loop containing nucleoside triphosphate hydrolases"/>
    <property type="match status" value="2"/>
</dbReference>
<dbReference type="GO" id="GO:0016887">
    <property type="term" value="F:ATP hydrolysis activity"/>
    <property type="evidence" value="ECO:0007669"/>
    <property type="project" value="InterPro"/>
</dbReference>
<keyword evidence="3" id="KW-0820">tRNA-binding</keyword>
<evidence type="ECO:0000256" key="10">
    <source>
        <dbReference type="ARBA" id="ARBA00022884"/>
    </source>
</evidence>
<dbReference type="InterPro" id="IPR032781">
    <property type="entry name" value="ABC_tran_Xtn"/>
</dbReference>
<keyword evidence="10" id="KW-0694">RNA-binding</keyword>
<dbReference type="PANTHER" id="PTHR43858">
    <property type="entry name" value="ENERGY-DEPENDENT TRANSLATIONAL THROTTLE PROTEIN ETTA"/>
    <property type="match status" value="1"/>
</dbReference>
<dbReference type="GO" id="GO:0000049">
    <property type="term" value="F:tRNA binding"/>
    <property type="evidence" value="ECO:0007669"/>
    <property type="project" value="UniProtKB-KW"/>
</dbReference>
<dbReference type="InterPro" id="IPR003593">
    <property type="entry name" value="AAA+_ATPase"/>
</dbReference>
<feature type="domain" description="ABC transporter" evidence="13">
    <location>
        <begin position="114"/>
        <end position="369"/>
    </location>
</feature>
<dbReference type="Pfam" id="PF12848">
    <property type="entry name" value="ABC_tran_Xtn"/>
    <property type="match status" value="1"/>
</dbReference>
<dbReference type="Gene3D" id="3.40.50.300">
    <property type="entry name" value="P-loop containing nucleotide triphosphate hydrolases"/>
    <property type="match status" value="2"/>
</dbReference>
<evidence type="ECO:0000256" key="1">
    <source>
        <dbReference type="ARBA" id="ARBA00005868"/>
    </source>
</evidence>
<dbReference type="PROSITE" id="PS00211">
    <property type="entry name" value="ABC_TRANSPORTER_1"/>
    <property type="match status" value="2"/>
</dbReference>
<dbReference type="NCBIfam" id="NF008775">
    <property type="entry name" value="PRK11819.1"/>
    <property type="match status" value="1"/>
</dbReference>
<reference evidence="14" key="1">
    <citation type="submission" date="2021-01" db="EMBL/GenBank/DDBJ databases">
        <authorList>
            <person name="Corre E."/>
            <person name="Pelletier E."/>
            <person name="Niang G."/>
            <person name="Scheremetjew M."/>
            <person name="Finn R."/>
            <person name="Kale V."/>
            <person name="Holt S."/>
            <person name="Cochrane G."/>
            <person name="Meng A."/>
            <person name="Brown T."/>
            <person name="Cohen L."/>
        </authorList>
    </citation>
    <scope>NUCLEOTIDE SEQUENCE</scope>
    <source>
        <strain evidence="14">379</strain>
    </source>
</reference>
<feature type="compositionally biased region" description="Basic and acidic residues" evidence="12">
    <location>
        <begin position="95"/>
        <end position="104"/>
    </location>
</feature>
<dbReference type="GO" id="GO:0019843">
    <property type="term" value="F:rRNA binding"/>
    <property type="evidence" value="ECO:0007669"/>
    <property type="project" value="UniProtKB-KW"/>
</dbReference>
<keyword evidence="5" id="KW-0677">Repeat</keyword>
<name>A0A7S3TQE4_EMIHU</name>
<evidence type="ECO:0000256" key="9">
    <source>
        <dbReference type="ARBA" id="ARBA00022845"/>
    </source>
</evidence>
<dbReference type="InterPro" id="IPR017871">
    <property type="entry name" value="ABC_transporter-like_CS"/>
</dbReference>
<dbReference type="Pfam" id="PF00005">
    <property type="entry name" value="ABC_tran"/>
    <property type="match status" value="2"/>
</dbReference>
<evidence type="ECO:0000256" key="7">
    <source>
        <dbReference type="ARBA" id="ARBA00022801"/>
    </source>
</evidence>
<dbReference type="GO" id="GO:0006412">
    <property type="term" value="P:translation"/>
    <property type="evidence" value="ECO:0007669"/>
    <property type="project" value="UniProtKB-KW"/>
</dbReference>
<dbReference type="AlphaFoldDB" id="A0A7S3TQE4"/>
<evidence type="ECO:0000256" key="2">
    <source>
        <dbReference type="ARBA" id="ARBA00022490"/>
    </source>
</evidence>
<evidence type="ECO:0000256" key="12">
    <source>
        <dbReference type="SAM" id="MobiDB-lite"/>
    </source>
</evidence>
<keyword evidence="6" id="KW-0547">Nucleotide-binding</keyword>
<evidence type="ECO:0000256" key="4">
    <source>
        <dbReference type="ARBA" id="ARBA00022730"/>
    </source>
</evidence>
<feature type="domain" description="ABC transporter" evidence="13">
    <location>
        <begin position="435"/>
        <end position="654"/>
    </location>
</feature>
<evidence type="ECO:0000256" key="8">
    <source>
        <dbReference type="ARBA" id="ARBA00022840"/>
    </source>
</evidence>
<evidence type="ECO:0000313" key="14">
    <source>
        <dbReference type="EMBL" id="CAE0591005.1"/>
    </source>
</evidence>
<dbReference type="GO" id="GO:0045900">
    <property type="term" value="P:negative regulation of translational elongation"/>
    <property type="evidence" value="ECO:0007669"/>
    <property type="project" value="InterPro"/>
</dbReference>
<dbReference type="EMBL" id="HBIR01054406">
    <property type="protein sequence ID" value="CAE0591005.1"/>
    <property type="molecule type" value="Transcribed_RNA"/>
</dbReference>